<comment type="caution">
    <text evidence="2">The sequence shown here is derived from an EMBL/GenBank/DDBJ whole genome shotgun (WGS) entry which is preliminary data.</text>
</comment>
<sequence>STAAGGTGRWSEAVARGRGGLRLRRNGAGVVPVGQPGGTAGRLVRVRGGDAIRRLEVVPRPPRRGGDYGRGGGGGYRRTYGLGPPGYGPGPPMMTRGGGPAGPLPFPSSSANPNDEDAVSAVYVTGDPPGKRAGHTATGVGRRIYVFGGSCGTDYLNDFFVLDTDPTPRRPDQRAAQPGPVRVPPPSLLQRRGVQRRDLPRRGAGGPRPQARPGERIGQGDDRDTQLHVRDVFDDDGVRLHGTAAVHQHIRGRRRDGDVVAGRERRRNGRRGGRGERHGPGHQPPRALRPVLPLQPQAEHGGAAPACGQRGDPPVPEAGGAEDERGAAGGVLQVLREEPVGSERVTDGGFPPGLSAGEKGRGTGTERDGMAFWRPDLKTKGANQTAPCGSTGTLTLEPHGLLLDSPPRVSLSFASAPPSRNRRQAQTQIIIFCWPS</sequence>
<feature type="compositionally biased region" description="Basic and acidic residues" evidence="1">
    <location>
        <begin position="337"/>
        <end position="346"/>
    </location>
</feature>
<protein>
    <submittedName>
        <fullName evidence="2">Uncharacterized protein</fullName>
    </submittedName>
</protein>
<keyword evidence="3" id="KW-1185">Reference proteome</keyword>
<dbReference type="InterPro" id="IPR015915">
    <property type="entry name" value="Kelch-typ_b-propeller"/>
</dbReference>
<name>K0S696_THAOC</name>
<gene>
    <name evidence="2" type="ORF">THAOC_18844</name>
</gene>
<dbReference type="OrthoDB" id="10251809at2759"/>
<dbReference type="Proteomes" id="UP000266841">
    <property type="component" value="Unassembled WGS sequence"/>
</dbReference>
<accession>K0S696</accession>
<reference evidence="2 3" key="1">
    <citation type="journal article" date="2012" name="Genome Biol.">
        <title>Genome and low-iron response of an oceanic diatom adapted to chronic iron limitation.</title>
        <authorList>
            <person name="Lommer M."/>
            <person name="Specht M."/>
            <person name="Roy A.S."/>
            <person name="Kraemer L."/>
            <person name="Andreson R."/>
            <person name="Gutowska M.A."/>
            <person name="Wolf J."/>
            <person name="Bergner S.V."/>
            <person name="Schilhabel M.B."/>
            <person name="Klostermeier U.C."/>
            <person name="Beiko R.G."/>
            <person name="Rosenstiel P."/>
            <person name="Hippler M."/>
            <person name="Laroche J."/>
        </authorList>
    </citation>
    <scope>NUCLEOTIDE SEQUENCE [LARGE SCALE GENOMIC DNA]</scope>
    <source>
        <strain evidence="2 3">CCMP1005</strain>
    </source>
</reference>
<evidence type="ECO:0000313" key="3">
    <source>
        <dbReference type="Proteomes" id="UP000266841"/>
    </source>
</evidence>
<dbReference type="Pfam" id="PF01344">
    <property type="entry name" value="Kelch_1"/>
    <property type="match status" value="1"/>
</dbReference>
<feature type="region of interest" description="Disordered" evidence="1">
    <location>
        <begin position="164"/>
        <end position="226"/>
    </location>
</feature>
<proteinExistence type="predicted"/>
<dbReference type="EMBL" id="AGNL01020720">
    <property type="protein sequence ID" value="EJK60750.1"/>
    <property type="molecule type" value="Genomic_DNA"/>
</dbReference>
<dbReference type="AlphaFoldDB" id="K0S696"/>
<evidence type="ECO:0000256" key="1">
    <source>
        <dbReference type="SAM" id="MobiDB-lite"/>
    </source>
</evidence>
<feature type="region of interest" description="Disordered" evidence="1">
    <location>
        <begin position="244"/>
        <end position="324"/>
    </location>
</feature>
<dbReference type="InterPro" id="IPR006652">
    <property type="entry name" value="Kelch_1"/>
</dbReference>
<dbReference type="SUPFAM" id="SSF117281">
    <property type="entry name" value="Kelch motif"/>
    <property type="match status" value="1"/>
</dbReference>
<feature type="compositionally biased region" description="Basic and acidic residues" evidence="1">
    <location>
        <begin position="213"/>
        <end position="226"/>
    </location>
</feature>
<feature type="compositionally biased region" description="Basic and acidic residues" evidence="1">
    <location>
        <begin position="358"/>
        <end position="368"/>
    </location>
</feature>
<organism evidence="2 3">
    <name type="scientific">Thalassiosira oceanica</name>
    <name type="common">Marine diatom</name>
    <dbReference type="NCBI Taxonomy" id="159749"/>
    <lineage>
        <taxon>Eukaryota</taxon>
        <taxon>Sar</taxon>
        <taxon>Stramenopiles</taxon>
        <taxon>Ochrophyta</taxon>
        <taxon>Bacillariophyta</taxon>
        <taxon>Coscinodiscophyceae</taxon>
        <taxon>Thalassiosirophycidae</taxon>
        <taxon>Thalassiosirales</taxon>
        <taxon>Thalassiosiraceae</taxon>
        <taxon>Thalassiosira</taxon>
    </lineage>
</organism>
<feature type="non-terminal residue" evidence="2">
    <location>
        <position position="1"/>
    </location>
</feature>
<dbReference type="Gene3D" id="2.120.10.80">
    <property type="entry name" value="Kelch-type beta propeller"/>
    <property type="match status" value="1"/>
</dbReference>
<evidence type="ECO:0000313" key="2">
    <source>
        <dbReference type="EMBL" id="EJK60750.1"/>
    </source>
</evidence>
<dbReference type="eggNOG" id="KOG0379">
    <property type="taxonomic scope" value="Eukaryota"/>
</dbReference>
<feature type="region of interest" description="Disordered" evidence="1">
    <location>
        <begin position="337"/>
        <end position="368"/>
    </location>
</feature>
<feature type="region of interest" description="Disordered" evidence="1">
    <location>
        <begin position="1"/>
        <end position="42"/>
    </location>
</feature>